<name>A0A6V8QJQ1_TRIAP</name>
<comment type="caution">
    <text evidence="1">The sequence shown here is derived from an EMBL/GenBank/DDBJ whole genome shotgun (WGS) entry which is preliminary data.</text>
</comment>
<sequence length="231" mass="25259">MSLLEAGQLKIRPTSSETNLRGHDVSFRLGPQSQRQSLTFKLLLLSSEEAKAAEAKTKVESLSMLNGGQNVAIILLLDGSGRVDSLVHLQMSIVTQGMAHVPIIPVSSTAELVTRLDVLRRQCTANVPRQSHAQEMAEVRALASHCVHGQALSHERVNILTDISSGLGSLAQFAFDTEGRRKLCDLLEDEEGSRVISFFVNGHETTLRLEMRSREQAAQASRNLQMGPPNL</sequence>
<evidence type="ECO:0000313" key="1">
    <source>
        <dbReference type="EMBL" id="GFP52704.1"/>
    </source>
</evidence>
<protein>
    <submittedName>
        <fullName evidence="1">Uncharacterized protein</fullName>
    </submittedName>
</protein>
<dbReference type="Proteomes" id="UP000517252">
    <property type="component" value="Unassembled WGS sequence"/>
</dbReference>
<organism evidence="1 2">
    <name type="scientific">Trichoderma asperellum</name>
    <name type="common">Filamentous fungus</name>
    <dbReference type="NCBI Taxonomy" id="101201"/>
    <lineage>
        <taxon>Eukaryota</taxon>
        <taxon>Fungi</taxon>
        <taxon>Dikarya</taxon>
        <taxon>Ascomycota</taxon>
        <taxon>Pezizomycotina</taxon>
        <taxon>Sordariomycetes</taxon>
        <taxon>Hypocreomycetidae</taxon>
        <taxon>Hypocreales</taxon>
        <taxon>Hypocreaceae</taxon>
        <taxon>Trichoderma</taxon>
    </lineage>
</organism>
<proteinExistence type="predicted"/>
<dbReference type="OrthoDB" id="2129069at2759"/>
<accession>A0A6V8QJQ1</accession>
<evidence type="ECO:0000313" key="2">
    <source>
        <dbReference type="Proteomes" id="UP000517252"/>
    </source>
</evidence>
<gene>
    <name evidence="1" type="ORF">TASIC1_0001085600</name>
</gene>
<dbReference type="EMBL" id="BLZH01000001">
    <property type="protein sequence ID" value="GFP52704.1"/>
    <property type="molecule type" value="Genomic_DNA"/>
</dbReference>
<reference evidence="1 2" key="1">
    <citation type="submission" date="2020-07" db="EMBL/GenBank/DDBJ databases">
        <title>Trichoderma asperellum IC-1 whole genome shotgun sequence.</title>
        <authorList>
            <person name="Kanamasa S."/>
            <person name="Takahashi H."/>
        </authorList>
    </citation>
    <scope>NUCLEOTIDE SEQUENCE [LARGE SCALE GENOMIC DNA]</scope>
    <source>
        <strain evidence="1 2">IC-1</strain>
    </source>
</reference>
<dbReference type="AlphaFoldDB" id="A0A6V8QJQ1"/>